<dbReference type="InterPro" id="IPR029063">
    <property type="entry name" value="SAM-dependent_MTases_sf"/>
</dbReference>
<feature type="compositionally biased region" description="Basic and acidic residues" evidence="1">
    <location>
        <begin position="556"/>
        <end position="568"/>
    </location>
</feature>
<evidence type="ECO:0000256" key="1">
    <source>
        <dbReference type="SAM" id="MobiDB-lite"/>
    </source>
</evidence>
<feature type="region of interest" description="Disordered" evidence="1">
    <location>
        <begin position="877"/>
        <end position="915"/>
    </location>
</feature>
<sequence length="1217" mass="132451">MSSRAAASRKRLVPSENSTRPSSSKSFFSRSKSNPPSQTQIDLPEQEVPPTSTFRYPNPANNDSHGSDPYRGNLYAENDSYANERLHAPVYGQNGGLAPTPRKAAAGSQLAYASHESDEHQVIRLSARSPRGNGPDEYESGYIEASYQPPPPIQASYQPPPPTHAQATSQHNAVRSSRKYAQPSEDFDAIPSFPAPPTYPPSVPSTPPTNPHFAVLPSSTQSSLLLQRSSPTPTELPTYSFVHETPYPPSTARTNRIPHEVSVNNSSHTHHRRFDYSQQYEPAPYAAPATRVPRLTPSPFQVSPAHSASSLPGENDFRRPVYRSSNGTSSPSSPFLSTYQVPAAPPTNSRPAPESISGSDSSGNSISSRSPSSNGPSSPATSASPQAFIFPGSRSTARPKKVPKSPGGGFKINGRSKSRMRSNSDASSTTPPTTPSSSLDSSDNRPPVGLGVPKGPDPRFVSRTESNTFSDTASAFSDDSSGRSVDKVVSGTWTAAKATTTATTETTTSSTSPSSDNANAAPAPPKMVYPGGRSRAKPSKPPVIKPKKPKRPSSIKSKDSDEREEKSRFMGLLKRKKQPKIDSSRNSGSGTVSQLSSSETDSSSERRSVATVDAATQQHCEEQYSPNFAQQESMSRAQRAKSRIGSYPLDPYDSVLLDNDRHTGELLVRLNSTNSPSFHNYGNTPPMSVLDLGCGQGHWVVDAAIAWRGYGTKVTGYDMVDISKGLLLWAVEQGVTDNIRFVRGNFLKQRLPFSNNSFDLIRMSCLALCVTADSWVFLLQEVCRVLMVGGRLELIDDLVFFPYGKASSSLHVSSANSSTISIPPQLDITIPTSSFTTFSIYDQDVTNPGLGHSSADEDEVDEGDFFDLYEVEEEPEFDDTATLNGREAQPLQPPASTSRPSPHPRRAPSPVISPRSWNRAYATSGDLEALFDHMLSDKFGIRKDLHEFILDLLKDVFGHAREMRTMNLALAPPESAEDDGSEMRMGLSGSPGLILWPSTFIPMNQSEIEIHASKHLRMLLSCKNFLLEHALEATDDEEIDEESVLEALWEYEGFLRHRFNPPPMSSSPYDGIDQDFDAMSVRGSIAESVSSDSREAMWEIQSEFRQRFAWQRSGSHSRSPTPKSDTPTSGIRSVVHHTSPTPSQLSNTSTVNMAANSASHGTPSPGPTLRNPMGRRDNDAVSASTAPVYSRDELTCVRTFRVYEAIKIDETLFGSAM</sequence>
<name>A0A9P5Z732_9AGAR</name>
<dbReference type="InterPro" id="IPR041698">
    <property type="entry name" value="Methyltransf_25"/>
</dbReference>
<feature type="compositionally biased region" description="Low complexity" evidence="1">
    <location>
        <begin position="492"/>
        <end position="521"/>
    </location>
</feature>
<dbReference type="Pfam" id="PF13649">
    <property type="entry name" value="Methyltransf_25"/>
    <property type="match status" value="1"/>
</dbReference>
<dbReference type="CDD" id="cd02440">
    <property type="entry name" value="AdoMet_MTases"/>
    <property type="match status" value="1"/>
</dbReference>
<dbReference type="EMBL" id="MU155163">
    <property type="protein sequence ID" value="KAF9482643.1"/>
    <property type="molecule type" value="Genomic_DNA"/>
</dbReference>
<feature type="compositionally biased region" description="Low complexity" evidence="1">
    <location>
        <begin position="351"/>
        <end position="385"/>
    </location>
</feature>
<dbReference type="Proteomes" id="UP000807469">
    <property type="component" value="Unassembled WGS sequence"/>
</dbReference>
<feature type="compositionally biased region" description="Low complexity" evidence="1">
    <location>
        <begin position="17"/>
        <end position="37"/>
    </location>
</feature>
<feature type="compositionally biased region" description="Pro residues" evidence="1">
    <location>
        <begin position="193"/>
        <end position="210"/>
    </location>
</feature>
<feature type="compositionally biased region" description="Low complexity" evidence="1">
    <location>
        <begin position="468"/>
        <end position="479"/>
    </location>
</feature>
<comment type="caution">
    <text evidence="3">The sequence shown here is derived from an EMBL/GenBank/DDBJ whole genome shotgun (WGS) entry which is preliminary data.</text>
</comment>
<feature type="compositionally biased region" description="Polar residues" evidence="1">
    <location>
        <begin position="298"/>
        <end position="312"/>
    </location>
</feature>
<feature type="domain" description="Methyltransferase" evidence="2">
    <location>
        <begin position="689"/>
        <end position="790"/>
    </location>
</feature>
<feature type="compositionally biased region" description="Polar residues" evidence="1">
    <location>
        <begin position="165"/>
        <end position="175"/>
    </location>
</feature>
<dbReference type="OrthoDB" id="2013972at2759"/>
<evidence type="ECO:0000313" key="3">
    <source>
        <dbReference type="EMBL" id="KAF9482643.1"/>
    </source>
</evidence>
<feature type="region of interest" description="Disordered" evidence="1">
    <location>
        <begin position="1109"/>
        <end position="1187"/>
    </location>
</feature>
<dbReference type="SUPFAM" id="SSF53335">
    <property type="entry name" value="S-adenosyl-L-methionine-dependent methyltransferases"/>
    <property type="match status" value="1"/>
</dbReference>
<feature type="region of interest" description="Disordered" evidence="1">
    <location>
        <begin position="1"/>
        <end position="270"/>
    </location>
</feature>
<gene>
    <name evidence="3" type="ORF">BDN70DRAFT_892417</name>
</gene>
<evidence type="ECO:0000313" key="4">
    <source>
        <dbReference type="Proteomes" id="UP000807469"/>
    </source>
</evidence>
<feature type="compositionally biased region" description="Pro residues" evidence="1">
    <location>
        <begin position="148"/>
        <end position="163"/>
    </location>
</feature>
<accession>A0A9P5Z732</accession>
<feature type="compositionally biased region" description="Low complexity" evidence="1">
    <location>
        <begin position="587"/>
        <end position="601"/>
    </location>
</feature>
<reference evidence="3" key="1">
    <citation type="submission" date="2020-11" db="EMBL/GenBank/DDBJ databases">
        <authorList>
            <consortium name="DOE Joint Genome Institute"/>
            <person name="Ahrendt S."/>
            <person name="Riley R."/>
            <person name="Andreopoulos W."/>
            <person name="Labutti K."/>
            <person name="Pangilinan J."/>
            <person name="Ruiz-Duenas F.J."/>
            <person name="Barrasa J.M."/>
            <person name="Sanchez-Garcia M."/>
            <person name="Camarero S."/>
            <person name="Miyauchi S."/>
            <person name="Serrano A."/>
            <person name="Linde D."/>
            <person name="Babiker R."/>
            <person name="Drula E."/>
            <person name="Ayuso-Fernandez I."/>
            <person name="Pacheco R."/>
            <person name="Padilla G."/>
            <person name="Ferreira P."/>
            <person name="Barriuso J."/>
            <person name="Kellner H."/>
            <person name="Castanera R."/>
            <person name="Alfaro M."/>
            <person name="Ramirez L."/>
            <person name="Pisabarro A.G."/>
            <person name="Kuo A."/>
            <person name="Tritt A."/>
            <person name="Lipzen A."/>
            <person name="He G."/>
            <person name="Yan M."/>
            <person name="Ng V."/>
            <person name="Cullen D."/>
            <person name="Martin F."/>
            <person name="Rosso M.-N."/>
            <person name="Henrissat B."/>
            <person name="Hibbett D."/>
            <person name="Martinez A.T."/>
            <person name="Grigoriev I.V."/>
        </authorList>
    </citation>
    <scope>NUCLEOTIDE SEQUENCE</scope>
    <source>
        <strain evidence="3">CIRM-BRFM 674</strain>
    </source>
</reference>
<feature type="compositionally biased region" description="Low complexity" evidence="1">
    <location>
        <begin position="216"/>
        <end position="233"/>
    </location>
</feature>
<feature type="compositionally biased region" description="Low complexity" evidence="1">
    <location>
        <begin position="423"/>
        <end position="441"/>
    </location>
</feature>
<feature type="compositionally biased region" description="Polar residues" evidence="1">
    <location>
        <begin position="49"/>
        <end position="64"/>
    </location>
</feature>
<keyword evidence="4" id="KW-1185">Reference proteome</keyword>
<protein>
    <recommendedName>
        <fullName evidence="2">Methyltransferase domain-containing protein</fullName>
    </recommendedName>
</protein>
<proteinExistence type="predicted"/>
<evidence type="ECO:0000259" key="2">
    <source>
        <dbReference type="Pfam" id="PF13649"/>
    </source>
</evidence>
<feature type="compositionally biased region" description="Low complexity" evidence="1">
    <location>
        <begin position="324"/>
        <end position="338"/>
    </location>
</feature>
<dbReference type="Gene3D" id="3.40.50.150">
    <property type="entry name" value="Vaccinia Virus protein VP39"/>
    <property type="match status" value="1"/>
</dbReference>
<feature type="compositionally biased region" description="Polar residues" evidence="1">
    <location>
        <begin position="1112"/>
        <end position="1162"/>
    </location>
</feature>
<feature type="region of interest" description="Disordered" evidence="1">
    <location>
        <begin position="289"/>
        <end position="617"/>
    </location>
</feature>
<organism evidence="3 4">
    <name type="scientific">Pholiota conissans</name>
    <dbReference type="NCBI Taxonomy" id="109636"/>
    <lineage>
        <taxon>Eukaryota</taxon>
        <taxon>Fungi</taxon>
        <taxon>Dikarya</taxon>
        <taxon>Basidiomycota</taxon>
        <taxon>Agaricomycotina</taxon>
        <taxon>Agaricomycetes</taxon>
        <taxon>Agaricomycetidae</taxon>
        <taxon>Agaricales</taxon>
        <taxon>Agaricineae</taxon>
        <taxon>Strophariaceae</taxon>
        <taxon>Pholiota</taxon>
    </lineage>
</organism>
<dbReference type="AlphaFoldDB" id="A0A9P5Z732"/>